<dbReference type="Gene3D" id="3.10.450.40">
    <property type="match status" value="1"/>
</dbReference>
<dbReference type="Proteomes" id="UP000017175">
    <property type="component" value="Chromosome"/>
</dbReference>
<feature type="domain" description="IraD/Gp25-like" evidence="1">
    <location>
        <begin position="15"/>
        <end position="102"/>
    </location>
</feature>
<dbReference type="InterPro" id="IPR007048">
    <property type="entry name" value="IraD/Gp25-like"/>
</dbReference>
<dbReference type="Pfam" id="PF04965">
    <property type="entry name" value="GPW_gp25"/>
    <property type="match status" value="1"/>
</dbReference>
<dbReference type="RefSeq" id="WP_017336920.1">
    <property type="nucleotide sequence ID" value="NZ_CP010945.1"/>
</dbReference>
<dbReference type="SUPFAM" id="SSF160719">
    <property type="entry name" value="gpW/gp25-like"/>
    <property type="match status" value="1"/>
</dbReference>
<reference evidence="2 3" key="1">
    <citation type="journal article" date="2012" name="J. Bacteriol.">
        <title>Draft genome sequence of the cyanide-utilizing bacterium Pseudomonas fluorescens strain NCIMB 11764.</title>
        <authorList>
            <person name="Vilo C.A."/>
            <person name="Benedik M.J."/>
            <person name="Kunz D.A."/>
            <person name="Dong Q."/>
        </authorList>
    </citation>
    <scope>NUCLEOTIDE SEQUENCE [LARGE SCALE GENOMIC DNA]</scope>
    <source>
        <strain evidence="2 3">NCIMB 11764</strain>
    </source>
</reference>
<evidence type="ECO:0000313" key="2">
    <source>
        <dbReference type="EMBL" id="AKV07182.1"/>
    </source>
</evidence>
<gene>
    <name evidence="2" type="ORF">B723_12485</name>
</gene>
<organism evidence="2 3">
    <name type="scientific">Pseudomonas fluorescens NCIMB 11764</name>
    <dbReference type="NCBI Taxonomy" id="1221522"/>
    <lineage>
        <taxon>Bacteria</taxon>
        <taxon>Pseudomonadati</taxon>
        <taxon>Pseudomonadota</taxon>
        <taxon>Gammaproteobacteria</taxon>
        <taxon>Pseudomonadales</taxon>
        <taxon>Pseudomonadaceae</taxon>
        <taxon>Pseudomonas</taxon>
    </lineage>
</organism>
<name>A0A0K1QNE0_PSEFL</name>
<dbReference type="EMBL" id="CP010945">
    <property type="protein sequence ID" value="AKV07182.1"/>
    <property type="molecule type" value="Genomic_DNA"/>
</dbReference>
<evidence type="ECO:0000259" key="1">
    <source>
        <dbReference type="Pfam" id="PF04965"/>
    </source>
</evidence>
<accession>A0A0K1QNE0</accession>
<dbReference type="eggNOG" id="COG3628">
    <property type="taxonomic scope" value="Bacteria"/>
</dbReference>
<dbReference type="AlphaFoldDB" id="A0A0K1QNE0"/>
<evidence type="ECO:0000313" key="3">
    <source>
        <dbReference type="Proteomes" id="UP000017175"/>
    </source>
</evidence>
<protein>
    <submittedName>
        <fullName evidence="2">Baseplate assembly protein</fullName>
    </submittedName>
</protein>
<sequence length="117" mass="12559">MIGMNSNSGRAIVGTDHLVQSIADILTTPIGTRVMRREYGSQLADLIDWPLNSSTRLQAYAATAIALMRWEPRIRLSRVQLTLGDVAGQAILDIEGSLVDTNEPLSLSVPLSLGATA</sequence>
<dbReference type="OrthoDB" id="9802846at2"/>
<proteinExistence type="predicted"/>